<gene>
    <name evidence="3" type="ORF">KPH14_010179</name>
</gene>
<sequence>MPSIRFLFFLILLALTGSQGFLAKKTNVEDVATTGEKFQHVKTIAQNVKDVISLKKKSVVDAVTAVGNAKHNIIHDIKDTKKKLVESVLASHIAKVNAIKAAKEEYVKTIMAQKQPFYFVQKKLQKIKEAVPALPPVEGLKNRFLNFFLEFVDKFQGHFKQHKKVHNDLKDTLTFAFIPHPISNGLPQVQGVAANTEEHKPEINYFPSAALPSEAQTTDVPSFEYVQQPVHVQPDFESVQTADILSGFQSNQFSPSSEYDESTQDDFTPPEYLAVDFTNHQSIPYVPSSSYYGSPPASVNSPSATYAYYWKMQTIILLSLIVLGANAGFWRRHEYPNQQWSFPQGRSHYWGNDKTLHYHHGFPQWYLQQGHSQLNIDIDKSLAEAEWICRSPKTADILIVASHTEDQSQRPIAESMPNFKQEQNQDTPSQHYTQFPSIQTTTENAKPSEMSTHGGEGIIDVRIGEA</sequence>
<protein>
    <submittedName>
        <fullName evidence="3">Uncharacterized protein</fullName>
    </submittedName>
</protein>
<evidence type="ECO:0000313" key="3">
    <source>
        <dbReference type="EMBL" id="KAK2585537.1"/>
    </source>
</evidence>
<keyword evidence="2" id="KW-0732">Signal</keyword>
<evidence type="ECO:0000256" key="2">
    <source>
        <dbReference type="SAM" id="SignalP"/>
    </source>
</evidence>
<feature type="chain" id="PRO_5042129362" evidence="2">
    <location>
        <begin position="21"/>
        <end position="466"/>
    </location>
</feature>
<accession>A0AAD9RT98</accession>
<feature type="compositionally biased region" description="Polar residues" evidence="1">
    <location>
        <begin position="440"/>
        <end position="451"/>
    </location>
</feature>
<dbReference type="Proteomes" id="UP001258017">
    <property type="component" value="Unassembled WGS sequence"/>
</dbReference>
<feature type="region of interest" description="Disordered" evidence="1">
    <location>
        <begin position="440"/>
        <end position="466"/>
    </location>
</feature>
<reference evidence="3" key="1">
    <citation type="submission" date="2021-08" db="EMBL/GenBank/DDBJ databases">
        <authorList>
            <person name="Misof B."/>
            <person name="Oliver O."/>
            <person name="Podsiadlowski L."/>
            <person name="Donath A."/>
            <person name="Peters R."/>
            <person name="Mayer C."/>
            <person name="Rust J."/>
            <person name="Gunkel S."/>
            <person name="Lesny P."/>
            <person name="Martin S."/>
            <person name="Oeyen J.P."/>
            <person name="Petersen M."/>
            <person name="Panagiotis P."/>
            <person name="Wilbrandt J."/>
            <person name="Tanja T."/>
        </authorList>
    </citation>
    <scope>NUCLEOTIDE SEQUENCE</scope>
    <source>
        <strain evidence="3">GBR_01_08_01A</strain>
        <tissue evidence="3">Thorax + abdomen</tissue>
    </source>
</reference>
<dbReference type="EMBL" id="JAIFRP010000021">
    <property type="protein sequence ID" value="KAK2585537.1"/>
    <property type="molecule type" value="Genomic_DNA"/>
</dbReference>
<comment type="caution">
    <text evidence="3">The sequence shown here is derived from an EMBL/GenBank/DDBJ whole genome shotgun (WGS) entry which is preliminary data.</text>
</comment>
<evidence type="ECO:0000313" key="4">
    <source>
        <dbReference type="Proteomes" id="UP001258017"/>
    </source>
</evidence>
<feature type="signal peptide" evidence="2">
    <location>
        <begin position="1"/>
        <end position="20"/>
    </location>
</feature>
<dbReference type="AlphaFoldDB" id="A0AAD9RT98"/>
<evidence type="ECO:0000256" key="1">
    <source>
        <dbReference type="SAM" id="MobiDB-lite"/>
    </source>
</evidence>
<keyword evidence="4" id="KW-1185">Reference proteome</keyword>
<organism evidence="3 4">
    <name type="scientific">Odynerus spinipes</name>
    <dbReference type="NCBI Taxonomy" id="1348599"/>
    <lineage>
        <taxon>Eukaryota</taxon>
        <taxon>Metazoa</taxon>
        <taxon>Ecdysozoa</taxon>
        <taxon>Arthropoda</taxon>
        <taxon>Hexapoda</taxon>
        <taxon>Insecta</taxon>
        <taxon>Pterygota</taxon>
        <taxon>Neoptera</taxon>
        <taxon>Endopterygota</taxon>
        <taxon>Hymenoptera</taxon>
        <taxon>Apocrita</taxon>
        <taxon>Aculeata</taxon>
        <taxon>Vespoidea</taxon>
        <taxon>Vespidae</taxon>
        <taxon>Eumeninae</taxon>
        <taxon>Odynerus</taxon>
    </lineage>
</organism>
<proteinExistence type="predicted"/>
<reference evidence="3" key="2">
    <citation type="journal article" date="2023" name="Commun. Biol.">
        <title>Intrasexual cuticular hydrocarbon dimorphism in a wasp sheds light on hydrocarbon biosynthesis genes in Hymenoptera.</title>
        <authorList>
            <person name="Moris V.C."/>
            <person name="Podsiadlowski L."/>
            <person name="Martin S."/>
            <person name="Oeyen J.P."/>
            <person name="Donath A."/>
            <person name="Petersen M."/>
            <person name="Wilbrandt J."/>
            <person name="Misof B."/>
            <person name="Liedtke D."/>
            <person name="Thamm M."/>
            <person name="Scheiner R."/>
            <person name="Schmitt T."/>
            <person name="Niehuis O."/>
        </authorList>
    </citation>
    <scope>NUCLEOTIDE SEQUENCE</scope>
    <source>
        <strain evidence="3">GBR_01_08_01A</strain>
    </source>
</reference>
<name>A0AAD9RT98_9HYME</name>